<feature type="region of interest" description="Disordered" evidence="1">
    <location>
        <begin position="1"/>
        <end position="43"/>
    </location>
</feature>
<organism evidence="2 3">
    <name type="scientific">Actinoplanes palleronii</name>
    <dbReference type="NCBI Taxonomy" id="113570"/>
    <lineage>
        <taxon>Bacteria</taxon>
        <taxon>Bacillati</taxon>
        <taxon>Actinomycetota</taxon>
        <taxon>Actinomycetes</taxon>
        <taxon>Micromonosporales</taxon>
        <taxon>Micromonosporaceae</taxon>
        <taxon>Actinoplanes</taxon>
    </lineage>
</organism>
<dbReference type="RefSeq" id="WP_203828746.1">
    <property type="nucleotide sequence ID" value="NZ_BAAATY010000018.1"/>
</dbReference>
<accession>A0ABQ4BJ86</accession>
<comment type="caution">
    <text evidence="2">The sequence shown here is derived from an EMBL/GenBank/DDBJ whole genome shotgun (WGS) entry which is preliminary data.</text>
</comment>
<dbReference type="EMBL" id="BOMS01000110">
    <property type="protein sequence ID" value="GIE70746.1"/>
    <property type="molecule type" value="Genomic_DNA"/>
</dbReference>
<evidence type="ECO:0000313" key="3">
    <source>
        <dbReference type="Proteomes" id="UP000624709"/>
    </source>
</evidence>
<name>A0ABQ4BJ86_9ACTN</name>
<reference evidence="2 3" key="1">
    <citation type="submission" date="2021-01" db="EMBL/GenBank/DDBJ databases">
        <title>Whole genome shotgun sequence of Actinoplanes palleronii NBRC 14916.</title>
        <authorList>
            <person name="Komaki H."/>
            <person name="Tamura T."/>
        </authorList>
    </citation>
    <scope>NUCLEOTIDE SEQUENCE [LARGE SCALE GENOMIC DNA]</scope>
    <source>
        <strain evidence="2 3">NBRC 14916</strain>
    </source>
</reference>
<proteinExistence type="predicted"/>
<evidence type="ECO:0000313" key="2">
    <source>
        <dbReference type="EMBL" id="GIE70746.1"/>
    </source>
</evidence>
<dbReference type="Proteomes" id="UP000624709">
    <property type="component" value="Unassembled WGS sequence"/>
</dbReference>
<protein>
    <recommendedName>
        <fullName evidence="4">Terminase small subunit</fullName>
    </recommendedName>
</protein>
<keyword evidence="3" id="KW-1185">Reference proteome</keyword>
<sequence>MPRDAVEEIEMPRGGARNRSGPAPDPTSGRSDRRGLRLDALPAEGYDGDVPEYPLPKVAVYDIYFEDKQRHKVLDLEATDARFERELELWADSWRTPQAAAWARESWRWQTIAIYVRTMAICESGDATAADKNSLHRFSDQIGMTPAGLKENGWKIAADEVAAKRADAPVPAVEDDPDDPRGRLTVVRDAAG</sequence>
<feature type="region of interest" description="Disordered" evidence="1">
    <location>
        <begin position="165"/>
        <end position="192"/>
    </location>
</feature>
<evidence type="ECO:0000256" key="1">
    <source>
        <dbReference type="SAM" id="MobiDB-lite"/>
    </source>
</evidence>
<gene>
    <name evidence="2" type="ORF">Apa02nite_068540</name>
</gene>
<evidence type="ECO:0008006" key="4">
    <source>
        <dbReference type="Google" id="ProtNLM"/>
    </source>
</evidence>